<dbReference type="InterPro" id="IPR052185">
    <property type="entry name" value="IPC_Synthase-Related"/>
</dbReference>
<keyword evidence="3 5" id="KW-1133">Transmembrane helix</keyword>
<dbReference type="PANTHER" id="PTHR31310:SF7">
    <property type="entry name" value="PA-PHOSPHATASE RELATED-FAMILY PROTEIN DDB_G0268928"/>
    <property type="match status" value="1"/>
</dbReference>
<accession>A0A2I1I507</accession>
<dbReference type="CDD" id="cd03386">
    <property type="entry name" value="PAP2_Aur1_like"/>
    <property type="match status" value="1"/>
</dbReference>
<feature type="transmembrane region" description="Helical" evidence="5">
    <location>
        <begin position="173"/>
        <end position="196"/>
    </location>
</feature>
<dbReference type="AlphaFoldDB" id="A0A2I1I507"/>
<reference evidence="7 8" key="1">
    <citation type="submission" date="2017-12" db="EMBL/GenBank/DDBJ databases">
        <title>Phylogenetic diversity of female urinary microbiome.</title>
        <authorList>
            <person name="Thomas-White K."/>
            <person name="Wolfe A.J."/>
        </authorList>
    </citation>
    <scope>NUCLEOTIDE SEQUENCE [LARGE SCALE GENOMIC DNA]</scope>
    <source>
        <strain evidence="7 8">UMB0250</strain>
    </source>
</reference>
<gene>
    <name evidence="7" type="ORF">CYJ25_05300</name>
</gene>
<sequence>MSVALKTDQRIANSDASSNVRKPLPEIALVGTCALLYSLMCAIAPVTRVTAVRHARQILRLENYLGIDVELALNTWLSHHPWLANVSAIFYSVSFFAVTFTALAIVWVKRPDRYDFVRNSLFVMTGGAMITYWVYPLAPPRFFPSLGYVDAVATQSTLGSGYSTAFSYLANSYAAMPSMHTGWAVWSAIVLGTFVFKSWRARAILALHPLYTIWVILATANHYVLDAVGGIVFCLLGFLLTNLIITRVSQRQSLEARGV</sequence>
<dbReference type="Pfam" id="PF14378">
    <property type="entry name" value="PAP2_3"/>
    <property type="match status" value="1"/>
</dbReference>
<dbReference type="EMBL" id="PKKJ01000005">
    <property type="protein sequence ID" value="PKY66173.1"/>
    <property type="molecule type" value="Genomic_DNA"/>
</dbReference>
<dbReference type="SUPFAM" id="SSF48317">
    <property type="entry name" value="Acid phosphatase/Vanadium-dependent haloperoxidase"/>
    <property type="match status" value="1"/>
</dbReference>
<organism evidence="7 8">
    <name type="scientific">Schaalia turicensis</name>
    <dbReference type="NCBI Taxonomy" id="131111"/>
    <lineage>
        <taxon>Bacteria</taxon>
        <taxon>Bacillati</taxon>
        <taxon>Actinomycetota</taxon>
        <taxon>Actinomycetes</taxon>
        <taxon>Actinomycetales</taxon>
        <taxon>Actinomycetaceae</taxon>
        <taxon>Schaalia</taxon>
    </lineage>
</organism>
<comment type="subcellular location">
    <subcellularLocation>
        <location evidence="1">Membrane</location>
        <topology evidence="1">Multi-pass membrane protein</topology>
    </subcellularLocation>
</comment>
<evidence type="ECO:0000256" key="4">
    <source>
        <dbReference type="ARBA" id="ARBA00023136"/>
    </source>
</evidence>
<evidence type="ECO:0000256" key="1">
    <source>
        <dbReference type="ARBA" id="ARBA00004141"/>
    </source>
</evidence>
<feature type="domain" description="Inositolphosphotransferase Aur1/Ipt1" evidence="6">
    <location>
        <begin position="56"/>
        <end position="240"/>
    </location>
</feature>
<evidence type="ECO:0000313" key="8">
    <source>
        <dbReference type="Proteomes" id="UP000234545"/>
    </source>
</evidence>
<feature type="transmembrane region" description="Helical" evidence="5">
    <location>
        <begin position="203"/>
        <end position="221"/>
    </location>
</feature>
<evidence type="ECO:0000256" key="3">
    <source>
        <dbReference type="ARBA" id="ARBA00022989"/>
    </source>
</evidence>
<feature type="transmembrane region" description="Helical" evidence="5">
    <location>
        <begin position="89"/>
        <end position="108"/>
    </location>
</feature>
<evidence type="ECO:0000256" key="2">
    <source>
        <dbReference type="ARBA" id="ARBA00022692"/>
    </source>
</evidence>
<keyword evidence="4 5" id="KW-0472">Membrane</keyword>
<evidence type="ECO:0000313" key="7">
    <source>
        <dbReference type="EMBL" id="PKY66173.1"/>
    </source>
</evidence>
<name>A0A2I1I507_9ACTO</name>
<proteinExistence type="predicted"/>
<feature type="transmembrane region" description="Helical" evidence="5">
    <location>
        <begin position="120"/>
        <end position="138"/>
    </location>
</feature>
<dbReference type="GO" id="GO:0016020">
    <property type="term" value="C:membrane"/>
    <property type="evidence" value="ECO:0007669"/>
    <property type="project" value="UniProtKB-SubCell"/>
</dbReference>
<dbReference type="OrthoDB" id="5241565at2"/>
<evidence type="ECO:0000256" key="5">
    <source>
        <dbReference type="SAM" id="Phobius"/>
    </source>
</evidence>
<dbReference type="Proteomes" id="UP000234545">
    <property type="component" value="Unassembled WGS sequence"/>
</dbReference>
<keyword evidence="2 5" id="KW-0812">Transmembrane</keyword>
<dbReference type="InterPro" id="IPR026841">
    <property type="entry name" value="Aur1/Ipt1"/>
</dbReference>
<comment type="caution">
    <text evidence="7">The sequence shown here is derived from an EMBL/GenBank/DDBJ whole genome shotgun (WGS) entry which is preliminary data.</text>
</comment>
<feature type="transmembrane region" description="Helical" evidence="5">
    <location>
        <begin position="27"/>
        <end position="46"/>
    </location>
</feature>
<protein>
    <submittedName>
        <fullName evidence="7">Inositol phosphorylceramide synthase</fullName>
    </submittedName>
</protein>
<feature type="transmembrane region" description="Helical" evidence="5">
    <location>
        <begin position="227"/>
        <end position="245"/>
    </location>
</feature>
<dbReference type="InterPro" id="IPR036938">
    <property type="entry name" value="PAP2/HPO_sf"/>
</dbReference>
<dbReference type="PANTHER" id="PTHR31310">
    <property type="match status" value="1"/>
</dbReference>
<dbReference type="RefSeq" id="WP_101628153.1">
    <property type="nucleotide sequence ID" value="NZ_PKKJ01000005.1"/>
</dbReference>
<evidence type="ECO:0000259" key="6">
    <source>
        <dbReference type="Pfam" id="PF14378"/>
    </source>
</evidence>